<comment type="subcellular location">
    <subcellularLocation>
        <location evidence="1">Cell membrane</location>
        <topology evidence="1">Multi-pass membrane protein</topology>
    </subcellularLocation>
</comment>
<keyword evidence="3" id="KW-1003">Cell membrane</keyword>
<feature type="transmembrane region" description="Helical" evidence="5">
    <location>
        <begin position="359"/>
        <end position="380"/>
    </location>
</feature>
<keyword evidence="5" id="KW-1133">Transmembrane helix</keyword>
<feature type="transmembrane region" description="Helical" evidence="5">
    <location>
        <begin position="298"/>
        <end position="320"/>
    </location>
</feature>
<evidence type="ECO:0000313" key="7">
    <source>
        <dbReference type="Proteomes" id="UP001249291"/>
    </source>
</evidence>
<evidence type="ECO:0000256" key="5">
    <source>
        <dbReference type="SAM" id="Phobius"/>
    </source>
</evidence>
<feature type="transmembrane region" description="Helical" evidence="5">
    <location>
        <begin position="101"/>
        <end position="121"/>
    </location>
</feature>
<keyword evidence="5" id="KW-0472">Membrane</keyword>
<name>A0ABU1HQF6_9MICO</name>
<proteinExistence type="predicted"/>
<dbReference type="Proteomes" id="UP001249291">
    <property type="component" value="Unassembled WGS sequence"/>
</dbReference>
<feature type="transmembrane region" description="Helical" evidence="5">
    <location>
        <begin position="133"/>
        <end position="154"/>
    </location>
</feature>
<feature type="transmembrane region" description="Helical" evidence="5">
    <location>
        <begin position="271"/>
        <end position="292"/>
    </location>
</feature>
<feature type="transmembrane region" description="Helical" evidence="5">
    <location>
        <begin position="12"/>
        <end position="34"/>
    </location>
</feature>
<accession>A0ABU1HQF6</accession>
<dbReference type="PANTHER" id="PTHR23535">
    <property type="entry name" value="SUGAR EFFLUX TRANSPORTER A-RELATED"/>
    <property type="match status" value="1"/>
</dbReference>
<dbReference type="PANTHER" id="PTHR23535:SF2">
    <property type="entry name" value="SUGAR EFFLUX TRANSPORTER A-RELATED"/>
    <property type="match status" value="1"/>
</dbReference>
<feature type="transmembrane region" description="Helical" evidence="5">
    <location>
        <begin position="46"/>
        <end position="64"/>
    </location>
</feature>
<feature type="transmembrane region" description="Helical" evidence="5">
    <location>
        <begin position="160"/>
        <end position="178"/>
    </location>
</feature>
<keyword evidence="5" id="KW-0812">Transmembrane</keyword>
<dbReference type="EMBL" id="JAVIZQ010000001">
    <property type="protein sequence ID" value="MDR6142285.1"/>
    <property type="molecule type" value="Genomic_DNA"/>
</dbReference>
<evidence type="ECO:0000313" key="6">
    <source>
        <dbReference type="EMBL" id="MDR6142285.1"/>
    </source>
</evidence>
<gene>
    <name evidence="6" type="ORF">QE375_001839</name>
</gene>
<evidence type="ECO:0000256" key="4">
    <source>
        <dbReference type="ARBA" id="ARBA00022597"/>
    </source>
</evidence>
<keyword evidence="4" id="KW-0762">Sugar transport</keyword>
<keyword evidence="2" id="KW-0813">Transport</keyword>
<feature type="transmembrane region" description="Helical" evidence="5">
    <location>
        <begin position="76"/>
        <end position="95"/>
    </location>
</feature>
<dbReference type="InterPro" id="IPR036259">
    <property type="entry name" value="MFS_trans_sf"/>
</dbReference>
<evidence type="ECO:0000256" key="2">
    <source>
        <dbReference type="ARBA" id="ARBA00022448"/>
    </source>
</evidence>
<comment type="caution">
    <text evidence="6">The sequence shown here is derived from an EMBL/GenBank/DDBJ whole genome shotgun (WGS) entry which is preliminary data.</text>
</comment>
<reference evidence="6 7" key="1">
    <citation type="submission" date="2023-08" db="EMBL/GenBank/DDBJ databases">
        <title>Functional and genomic diversity of the sorghum phyllosphere microbiome.</title>
        <authorList>
            <person name="Shade A."/>
        </authorList>
    </citation>
    <scope>NUCLEOTIDE SEQUENCE [LARGE SCALE GENOMIC DNA]</scope>
    <source>
        <strain evidence="6 7">SORGH_AS_0445</strain>
    </source>
</reference>
<dbReference type="SUPFAM" id="SSF103473">
    <property type="entry name" value="MFS general substrate transporter"/>
    <property type="match status" value="1"/>
</dbReference>
<keyword evidence="7" id="KW-1185">Reference proteome</keyword>
<evidence type="ECO:0000256" key="1">
    <source>
        <dbReference type="ARBA" id="ARBA00004651"/>
    </source>
</evidence>
<sequence>MSGGRRTVVPRWAVAPIVLNAIYYGFLSVALPIHLTQQVGFSKVEAALFFSVSAIAAMIVNLFLAPFVRRRGYPRWAMVSTCVLAALGLMGLAVSNQPSPFVYMSGIAIVVMTMVFPLYIGMVSRASRGDVSVIAAIRQVYVVAFMGGLGLFSLASFTGLPLMMVGVVVAFLALVTAIPRPKLDGGTRDEEIAKSAPRATYVSMSIGVLLTAVAAVLLMKAADALRGFYLPILAIETGLAEPLVSVLFLITAVLELLVLRPLGRAGHRIGTELALAGVAIAGAVSFIVPGLIHTHAALFVSQALYAVFAAGFQLLGMVQLGRLLPSGTEGGAALYTATIQLGTVVGAVAPLLAPGYSPTIFLIASALCGAAGLAMIIVWLSSQLKECGHPE</sequence>
<organism evidence="6 7">
    <name type="scientific">Microbacterium foliorum</name>
    <dbReference type="NCBI Taxonomy" id="104336"/>
    <lineage>
        <taxon>Bacteria</taxon>
        <taxon>Bacillati</taxon>
        <taxon>Actinomycetota</taxon>
        <taxon>Actinomycetes</taxon>
        <taxon>Micrococcales</taxon>
        <taxon>Microbacteriaceae</taxon>
        <taxon>Microbacterium</taxon>
    </lineage>
</organism>
<protein>
    <submittedName>
        <fullName evidence="6">SET family sugar efflux transporter-like MFS transporter</fullName>
    </submittedName>
</protein>
<dbReference type="Gene3D" id="1.20.1250.20">
    <property type="entry name" value="MFS general substrate transporter like domains"/>
    <property type="match status" value="2"/>
</dbReference>
<feature type="transmembrane region" description="Helical" evidence="5">
    <location>
        <begin position="199"/>
        <end position="219"/>
    </location>
</feature>
<feature type="transmembrane region" description="Helical" evidence="5">
    <location>
        <begin position="332"/>
        <end position="353"/>
    </location>
</feature>
<feature type="transmembrane region" description="Helical" evidence="5">
    <location>
        <begin position="239"/>
        <end position="259"/>
    </location>
</feature>
<evidence type="ECO:0000256" key="3">
    <source>
        <dbReference type="ARBA" id="ARBA00022475"/>
    </source>
</evidence>